<dbReference type="Gene3D" id="1.20.1280.50">
    <property type="match status" value="1"/>
</dbReference>
<dbReference type="InterPro" id="IPR001810">
    <property type="entry name" value="F-box_dom"/>
</dbReference>
<feature type="domain" description="F-box" evidence="1">
    <location>
        <begin position="3"/>
        <end position="38"/>
    </location>
</feature>
<evidence type="ECO:0000313" key="3">
    <source>
        <dbReference type="Proteomes" id="UP000001514"/>
    </source>
</evidence>
<dbReference type="Proteomes" id="UP000001514">
    <property type="component" value="Unassembled WGS sequence"/>
</dbReference>
<evidence type="ECO:0000313" key="2">
    <source>
        <dbReference type="EMBL" id="EFJ16502.1"/>
    </source>
</evidence>
<dbReference type="InParanoid" id="D8SG11"/>
<reference evidence="2 3" key="1">
    <citation type="journal article" date="2011" name="Science">
        <title>The Selaginella genome identifies genetic changes associated with the evolution of vascular plants.</title>
        <authorList>
            <person name="Banks J.A."/>
            <person name="Nishiyama T."/>
            <person name="Hasebe M."/>
            <person name="Bowman J.L."/>
            <person name="Gribskov M."/>
            <person name="dePamphilis C."/>
            <person name="Albert V.A."/>
            <person name="Aono N."/>
            <person name="Aoyama T."/>
            <person name="Ambrose B.A."/>
            <person name="Ashton N.W."/>
            <person name="Axtell M.J."/>
            <person name="Barker E."/>
            <person name="Barker M.S."/>
            <person name="Bennetzen J.L."/>
            <person name="Bonawitz N.D."/>
            <person name="Chapple C."/>
            <person name="Cheng C."/>
            <person name="Correa L.G."/>
            <person name="Dacre M."/>
            <person name="DeBarry J."/>
            <person name="Dreyer I."/>
            <person name="Elias M."/>
            <person name="Engstrom E.M."/>
            <person name="Estelle M."/>
            <person name="Feng L."/>
            <person name="Finet C."/>
            <person name="Floyd S.K."/>
            <person name="Frommer W.B."/>
            <person name="Fujita T."/>
            <person name="Gramzow L."/>
            <person name="Gutensohn M."/>
            <person name="Harholt J."/>
            <person name="Hattori M."/>
            <person name="Heyl A."/>
            <person name="Hirai T."/>
            <person name="Hiwatashi Y."/>
            <person name="Ishikawa M."/>
            <person name="Iwata M."/>
            <person name="Karol K.G."/>
            <person name="Koehler B."/>
            <person name="Kolukisaoglu U."/>
            <person name="Kubo M."/>
            <person name="Kurata T."/>
            <person name="Lalonde S."/>
            <person name="Li K."/>
            <person name="Li Y."/>
            <person name="Litt A."/>
            <person name="Lyons E."/>
            <person name="Manning G."/>
            <person name="Maruyama T."/>
            <person name="Michael T.P."/>
            <person name="Mikami K."/>
            <person name="Miyazaki S."/>
            <person name="Morinaga S."/>
            <person name="Murata T."/>
            <person name="Mueller-Roeber B."/>
            <person name="Nelson D.R."/>
            <person name="Obara M."/>
            <person name="Oguri Y."/>
            <person name="Olmstead R.G."/>
            <person name="Onodera N."/>
            <person name="Petersen B.L."/>
            <person name="Pils B."/>
            <person name="Prigge M."/>
            <person name="Rensing S.A."/>
            <person name="Riano-Pachon D.M."/>
            <person name="Roberts A.W."/>
            <person name="Sato Y."/>
            <person name="Scheller H.V."/>
            <person name="Schulz B."/>
            <person name="Schulz C."/>
            <person name="Shakirov E.V."/>
            <person name="Shibagaki N."/>
            <person name="Shinohara N."/>
            <person name="Shippen D.E."/>
            <person name="Soerensen I."/>
            <person name="Sotooka R."/>
            <person name="Sugimoto N."/>
            <person name="Sugita M."/>
            <person name="Sumikawa N."/>
            <person name="Tanurdzic M."/>
            <person name="Theissen G."/>
            <person name="Ulvskov P."/>
            <person name="Wakazuki S."/>
            <person name="Weng J.K."/>
            <person name="Willats W.W."/>
            <person name="Wipf D."/>
            <person name="Wolf P.G."/>
            <person name="Yang L."/>
            <person name="Zimmer A.D."/>
            <person name="Zhu Q."/>
            <person name="Mitros T."/>
            <person name="Hellsten U."/>
            <person name="Loque D."/>
            <person name="Otillar R."/>
            <person name="Salamov A."/>
            <person name="Schmutz J."/>
            <person name="Shapiro H."/>
            <person name="Lindquist E."/>
            <person name="Lucas S."/>
            <person name="Rokhsar D."/>
            <person name="Grigoriev I.V."/>
        </authorList>
    </citation>
    <scope>NUCLEOTIDE SEQUENCE [LARGE SCALE GENOMIC DNA]</scope>
</reference>
<dbReference type="AlphaFoldDB" id="D8SG11"/>
<dbReference type="EMBL" id="GL377618">
    <property type="protein sequence ID" value="EFJ16502.1"/>
    <property type="molecule type" value="Genomic_DNA"/>
</dbReference>
<protein>
    <recommendedName>
        <fullName evidence="1">F-box domain-containing protein</fullName>
    </recommendedName>
</protein>
<proteinExistence type="predicted"/>
<organism evidence="3">
    <name type="scientific">Selaginella moellendorffii</name>
    <name type="common">Spikemoss</name>
    <dbReference type="NCBI Taxonomy" id="88036"/>
    <lineage>
        <taxon>Eukaryota</taxon>
        <taxon>Viridiplantae</taxon>
        <taxon>Streptophyta</taxon>
        <taxon>Embryophyta</taxon>
        <taxon>Tracheophyta</taxon>
        <taxon>Lycopodiopsida</taxon>
        <taxon>Selaginellales</taxon>
        <taxon>Selaginellaceae</taxon>
        <taxon>Selaginella</taxon>
    </lineage>
</organism>
<dbReference type="CDD" id="cd09917">
    <property type="entry name" value="F-box_SF"/>
    <property type="match status" value="1"/>
</dbReference>
<keyword evidence="3" id="KW-1185">Reference proteome</keyword>
<dbReference type="Gene3D" id="3.80.10.10">
    <property type="entry name" value="Ribonuclease Inhibitor"/>
    <property type="match status" value="1"/>
</dbReference>
<dbReference type="HOGENOM" id="CLU_611653_0_0_1"/>
<gene>
    <name evidence="2" type="ORF">SELMODRAFT_421679</name>
</gene>
<dbReference type="SUPFAM" id="SSF81383">
    <property type="entry name" value="F-box domain"/>
    <property type="match status" value="1"/>
</dbReference>
<dbReference type="InterPro" id="IPR032675">
    <property type="entry name" value="LRR_dom_sf"/>
</dbReference>
<dbReference type="GO" id="GO:1905761">
    <property type="term" value="F:SCF ubiquitin ligase complex binding"/>
    <property type="evidence" value="ECO:0000318"/>
    <property type="project" value="GO_Central"/>
</dbReference>
<sequence length="492" mass="56447">MDWSALPLDVFLQIFRYHALDFLFLLAISGVCKTWRAHTAWIGTLVVRWPPVEDRPQFDNQGAMIQKERRRICGNHGVELHLCDCVHDAISSVIARLRKVWYLDLCCTEICPRGPTAVQVAKLRDADWAKVVKSLLHLELAAGVVDSRAMNHILQCSDLRELRLVSFEFADGLEYPLLGDAGEFSSSSGVLENLCRLYILTSSMQEEALKRFLERCPEVEEIELNACGAKSEREFNFEAPTNLHDYDLKLTSFSRFKRVRAAGARRLEILGGQLLILEEAECVEELAVLPVYIEFAEPEAMKNFWRLTLKGSFWEVHEAMSACQTAPTTKRLCLDDDFGVYFFPYVQRDENDDSVECYKLFSLMFRGGSLEELELKYGFLCRMWLNEQQEDLSELLPKMPKIEILVLDLHVRPEKEPNIPRFADSVESLINSCNMDWISLSFGGDNNEDVNFHRECFDKELFSSVVQNVVRHGNPGPCPEDVRLQQNSDVKR</sequence>
<accession>D8SG11</accession>
<dbReference type="InterPro" id="IPR036047">
    <property type="entry name" value="F-box-like_dom_sf"/>
</dbReference>
<evidence type="ECO:0000259" key="1">
    <source>
        <dbReference type="Pfam" id="PF12937"/>
    </source>
</evidence>
<dbReference type="Gramene" id="EFJ16502">
    <property type="protein sequence ID" value="EFJ16502"/>
    <property type="gene ID" value="SELMODRAFT_421679"/>
</dbReference>
<name>D8SG11_SELML</name>
<dbReference type="Pfam" id="PF12937">
    <property type="entry name" value="F-box-like"/>
    <property type="match status" value="1"/>
</dbReference>
<dbReference type="KEGG" id="smo:SELMODRAFT_421679"/>